<dbReference type="Gene3D" id="1.10.10.10">
    <property type="entry name" value="Winged helix-like DNA-binding domain superfamily/Winged helix DNA-binding domain"/>
    <property type="match status" value="1"/>
</dbReference>
<dbReference type="EMBL" id="DVNG01000012">
    <property type="protein sequence ID" value="HIU49574.1"/>
    <property type="molecule type" value="Genomic_DNA"/>
</dbReference>
<dbReference type="GO" id="GO:0006352">
    <property type="term" value="P:DNA-templated transcription initiation"/>
    <property type="evidence" value="ECO:0007669"/>
    <property type="project" value="InterPro"/>
</dbReference>
<dbReference type="AlphaFoldDB" id="A0A9D1LWX5"/>
<gene>
    <name evidence="2" type="ORF">IAD22_00975</name>
</gene>
<dbReference type="Pfam" id="PF08281">
    <property type="entry name" value="Sigma70_r4_2"/>
    <property type="match status" value="1"/>
</dbReference>
<name>A0A9D1LWX5_9FIRM</name>
<comment type="caution">
    <text evidence="2">The sequence shown here is derived from an EMBL/GenBank/DDBJ whole genome shotgun (WGS) entry which is preliminary data.</text>
</comment>
<dbReference type="InterPro" id="IPR036388">
    <property type="entry name" value="WH-like_DNA-bd_sf"/>
</dbReference>
<reference evidence="2" key="2">
    <citation type="journal article" date="2021" name="PeerJ">
        <title>Extensive microbial diversity within the chicken gut microbiome revealed by metagenomics and culture.</title>
        <authorList>
            <person name="Gilroy R."/>
            <person name="Ravi A."/>
            <person name="Getino M."/>
            <person name="Pursley I."/>
            <person name="Horton D.L."/>
            <person name="Alikhan N.F."/>
            <person name="Baker D."/>
            <person name="Gharbi K."/>
            <person name="Hall N."/>
            <person name="Watson M."/>
            <person name="Adriaenssens E.M."/>
            <person name="Foster-Nyarko E."/>
            <person name="Jarju S."/>
            <person name="Secka A."/>
            <person name="Antonio M."/>
            <person name="Oren A."/>
            <person name="Chaudhuri R.R."/>
            <person name="La Ragione R."/>
            <person name="Hildebrand F."/>
            <person name="Pallen M.J."/>
        </authorList>
    </citation>
    <scope>NUCLEOTIDE SEQUENCE</scope>
    <source>
        <strain evidence="2">ChiGjej1B1-1684</strain>
    </source>
</reference>
<accession>A0A9D1LWX5</accession>
<proteinExistence type="predicted"/>
<dbReference type="InterPro" id="IPR013324">
    <property type="entry name" value="RNA_pol_sigma_r3/r4-like"/>
</dbReference>
<dbReference type="GO" id="GO:0016987">
    <property type="term" value="F:sigma factor activity"/>
    <property type="evidence" value="ECO:0007669"/>
    <property type="project" value="InterPro"/>
</dbReference>
<protein>
    <submittedName>
        <fullName evidence="2">Sigma-70 family RNA polymerase sigma factor</fullName>
    </submittedName>
</protein>
<dbReference type="GO" id="GO:0003677">
    <property type="term" value="F:DNA binding"/>
    <property type="evidence" value="ECO:0007669"/>
    <property type="project" value="InterPro"/>
</dbReference>
<evidence type="ECO:0000259" key="1">
    <source>
        <dbReference type="Pfam" id="PF08281"/>
    </source>
</evidence>
<dbReference type="InterPro" id="IPR013249">
    <property type="entry name" value="RNA_pol_sigma70_r4_t2"/>
</dbReference>
<feature type="domain" description="RNA polymerase sigma factor 70 region 4 type 2" evidence="1">
    <location>
        <begin position="45"/>
        <end position="90"/>
    </location>
</feature>
<dbReference type="Proteomes" id="UP000824118">
    <property type="component" value="Unassembled WGS sequence"/>
</dbReference>
<sequence>MPNNVIHIKDDNADAVFFDYYCANSGGVSCGKDKMKKILQKAMREELTEKQRVCMTRYYLESKTIRVIATEMSLSPSTVCRHIQNARKKIRHIADYYI</sequence>
<evidence type="ECO:0000313" key="3">
    <source>
        <dbReference type="Proteomes" id="UP000824118"/>
    </source>
</evidence>
<evidence type="ECO:0000313" key="2">
    <source>
        <dbReference type="EMBL" id="HIU49574.1"/>
    </source>
</evidence>
<reference evidence="2" key="1">
    <citation type="submission" date="2020-10" db="EMBL/GenBank/DDBJ databases">
        <authorList>
            <person name="Gilroy R."/>
        </authorList>
    </citation>
    <scope>NUCLEOTIDE SEQUENCE</scope>
    <source>
        <strain evidence="2">ChiGjej1B1-1684</strain>
    </source>
</reference>
<dbReference type="SUPFAM" id="SSF88659">
    <property type="entry name" value="Sigma3 and sigma4 domains of RNA polymerase sigma factors"/>
    <property type="match status" value="1"/>
</dbReference>
<organism evidence="2 3">
    <name type="scientific">Candidatus Limousia pullorum</name>
    <dbReference type="NCBI Taxonomy" id="2840860"/>
    <lineage>
        <taxon>Bacteria</taxon>
        <taxon>Bacillati</taxon>
        <taxon>Bacillota</taxon>
        <taxon>Clostridia</taxon>
        <taxon>Eubacteriales</taxon>
        <taxon>Oscillospiraceae</taxon>
        <taxon>Oscillospiraceae incertae sedis</taxon>
        <taxon>Candidatus Limousia</taxon>
    </lineage>
</organism>